<dbReference type="GO" id="GO:0046872">
    <property type="term" value="F:metal ion binding"/>
    <property type="evidence" value="ECO:0007669"/>
    <property type="project" value="InterPro"/>
</dbReference>
<dbReference type="GO" id="GO:0007155">
    <property type="term" value="P:cell adhesion"/>
    <property type="evidence" value="ECO:0007669"/>
    <property type="project" value="InterPro"/>
</dbReference>
<name>A0A1G5S555_9FIRM</name>
<accession>A0A1G5S555</accession>
<reference evidence="6 7" key="1">
    <citation type="submission" date="2016-10" db="EMBL/GenBank/DDBJ databases">
        <authorList>
            <person name="de Groot N.N."/>
        </authorList>
    </citation>
    <scope>NUCLEOTIDE SEQUENCE [LARGE SCALE GENOMIC DNA]</scope>
    <source>
        <strain evidence="6 7">DSM 2784</strain>
    </source>
</reference>
<dbReference type="PRINTS" id="PR00690">
    <property type="entry name" value="ADHESNFAMILY"/>
</dbReference>
<dbReference type="InterPro" id="IPR050492">
    <property type="entry name" value="Bact_metal-bind_prot9"/>
</dbReference>
<keyword evidence="3 5" id="KW-0732">Signal</keyword>
<dbReference type="PRINTS" id="PR00691">
    <property type="entry name" value="ADHESINB"/>
</dbReference>
<dbReference type="STRING" id="1120920.SAMN03080599_02797"/>
<dbReference type="SUPFAM" id="SSF53807">
    <property type="entry name" value="Helical backbone' metal receptor"/>
    <property type="match status" value="1"/>
</dbReference>
<organism evidence="6 7">
    <name type="scientific">Acidaminobacter hydrogenoformans DSM 2784</name>
    <dbReference type="NCBI Taxonomy" id="1120920"/>
    <lineage>
        <taxon>Bacteria</taxon>
        <taxon>Bacillati</taxon>
        <taxon>Bacillota</taxon>
        <taxon>Clostridia</taxon>
        <taxon>Peptostreptococcales</taxon>
        <taxon>Acidaminobacteraceae</taxon>
        <taxon>Acidaminobacter</taxon>
    </lineage>
</organism>
<evidence type="ECO:0000256" key="1">
    <source>
        <dbReference type="ARBA" id="ARBA00011028"/>
    </source>
</evidence>
<evidence type="ECO:0000256" key="5">
    <source>
        <dbReference type="SAM" id="SignalP"/>
    </source>
</evidence>
<keyword evidence="7" id="KW-1185">Reference proteome</keyword>
<dbReference type="PROSITE" id="PS51257">
    <property type="entry name" value="PROKAR_LIPOPROTEIN"/>
    <property type="match status" value="1"/>
</dbReference>
<dbReference type="PANTHER" id="PTHR42953">
    <property type="entry name" value="HIGH-AFFINITY ZINC UPTAKE SYSTEM PROTEIN ZNUA-RELATED"/>
    <property type="match status" value="1"/>
</dbReference>
<proteinExistence type="inferred from homology"/>
<feature type="chain" id="PRO_5011689113" evidence="5">
    <location>
        <begin position="28"/>
        <end position="337"/>
    </location>
</feature>
<dbReference type="RefSeq" id="WP_092592552.1">
    <property type="nucleotide sequence ID" value="NZ_FMWL01000019.1"/>
</dbReference>
<dbReference type="GO" id="GO:0030001">
    <property type="term" value="P:metal ion transport"/>
    <property type="evidence" value="ECO:0007669"/>
    <property type="project" value="InterPro"/>
</dbReference>
<dbReference type="InterPro" id="IPR006127">
    <property type="entry name" value="ZnuA-like"/>
</dbReference>
<evidence type="ECO:0000256" key="2">
    <source>
        <dbReference type="ARBA" id="ARBA00022448"/>
    </source>
</evidence>
<dbReference type="InterPro" id="IPR006129">
    <property type="entry name" value="AdhesinB"/>
</dbReference>
<protein>
    <submittedName>
        <fullName evidence="6">Zinc transport system substrate-binding protein</fullName>
    </submittedName>
</protein>
<evidence type="ECO:0000256" key="4">
    <source>
        <dbReference type="RuleBase" id="RU003512"/>
    </source>
</evidence>
<feature type="signal peptide" evidence="5">
    <location>
        <begin position="1"/>
        <end position="27"/>
    </location>
</feature>
<dbReference type="PANTHER" id="PTHR42953:SF3">
    <property type="entry name" value="HIGH-AFFINITY ZINC UPTAKE SYSTEM PROTEIN ZNUA"/>
    <property type="match status" value="1"/>
</dbReference>
<dbReference type="InterPro" id="IPR006128">
    <property type="entry name" value="Lipoprotein_PsaA-like"/>
</dbReference>
<comment type="similarity">
    <text evidence="1 4">Belongs to the bacterial solute-binding protein 9 family.</text>
</comment>
<dbReference type="Pfam" id="PF01297">
    <property type="entry name" value="ZnuA"/>
    <property type="match status" value="1"/>
</dbReference>
<gene>
    <name evidence="6" type="ORF">SAMN03080599_02797</name>
</gene>
<keyword evidence="2 4" id="KW-0813">Transport</keyword>
<dbReference type="AlphaFoldDB" id="A0A1G5S555"/>
<dbReference type="Proteomes" id="UP000199208">
    <property type="component" value="Unassembled WGS sequence"/>
</dbReference>
<dbReference type="OrthoDB" id="9810636at2"/>
<dbReference type="EMBL" id="FMWL01000019">
    <property type="protein sequence ID" value="SCZ81463.1"/>
    <property type="molecule type" value="Genomic_DNA"/>
</dbReference>
<evidence type="ECO:0000256" key="3">
    <source>
        <dbReference type="ARBA" id="ARBA00022729"/>
    </source>
</evidence>
<evidence type="ECO:0000313" key="6">
    <source>
        <dbReference type="EMBL" id="SCZ81463.1"/>
    </source>
</evidence>
<sequence>MTKSIKFRVVLSLLLLTALIFTGCGSAAPAGTEPAGTDTAPSAEQSADKPRLVATLFPQYDFVRVLAGDLVEITLLLPPGVESHSYEPTPKDIAGITEADAFLFTGEAMEPWATKLVDNVKGAEVKVVDLSQGVTLLAADHDDEHEEEGDHAEEGHEEGAYDPHIWLDPNNAKIMVTTLLETLIEIDPENEGTYRSNAEAYIAELESLDLAFKDLFEKSETQTIYYGGHFAFGYFAEAYGLSTVSPYDGFSPDAEPTPKRIAALIDAMSGAKFKYIYYEELVDPKIAKLVAQETGAEMLLLHGSHNLSKDELESGIGYLSIMRENLEKLKLGMGYSG</sequence>
<evidence type="ECO:0000313" key="7">
    <source>
        <dbReference type="Proteomes" id="UP000199208"/>
    </source>
</evidence>
<dbReference type="Gene3D" id="3.40.50.1980">
    <property type="entry name" value="Nitrogenase molybdenum iron protein domain"/>
    <property type="match status" value="2"/>
</dbReference>